<dbReference type="SUPFAM" id="SSF51126">
    <property type="entry name" value="Pectin lyase-like"/>
    <property type="match status" value="1"/>
</dbReference>
<dbReference type="SMART" id="SM00710">
    <property type="entry name" value="PbH1"/>
    <property type="match status" value="6"/>
</dbReference>
<proteinExistence type="predicted"/>
<evidence type="ECO:0000313" key="3">
    <source>
        <dbReference type="EMBL" id="WNY28037.1"/>
    </source>
</evidence>
<protein>
    <recommendedName>
        <fullName evidence="2">Periplasmic copper-binding protein NosD beta helix domain-containing protein</fullName>
    </recommendedName>
</protein>
<evidence type="ECO:0000259" key="2">
    <source>
        <dbReference type="Pfam" id="PF05048"/>
    </source>
</evidence>
<dbReference type="InterPro" id="IPR011050">
    <property type="entry name" value="Pectin_lyase_fold/virulence"/>
</dbReference>
<feature type="region of interest" description="Disordered" evidence="1">
    <location>
        <begin position="337"/>
        <end position="366"/>
    </location>
</feature>
<dbReference type="InterPro" id="IPR007742">
    <property type="entry name" value="NosD_dom"/>
</dbReference>
<name>A0AA96VKI7_9EURY</name>
<feature type="domain" description="Periplasmic copper-binding protein NosD beta helix" evidence="2">
    <location>
        <begin position="95"/>
        <end position="304"/>
    </location>
</feature>
<accession>A0AA96VKI7</accession>
<dbReference type="AlphaFoldDB" id="A0AA96VKI7"/>
<evidence type="ECO:0000313" key="4">
    <source>
        <dbReference type="Proteomes" id="UP001302662"/>
    </source>
</evidence>
<sequence>MKNNFKNIGKALLLSFLILLALTGTAAAKEWTVGATGADFQTLPEAVTAASDGDTILISAGLYETSANISVGKTLTIEGADRETVILDLGGFSIIPKKENFVLRNVTIYNGSNGINLQTNANDAVIENCIFDSLTHKDGIKLAKDGAVFKNNIVKNMNGFTTAVNVTGNEVQIIGNTLSGLSGSGNAARILCLENASDALIEGNTITNNAGEAIRLWKAETANAVITKNTISGNTQKGIYLYAAGENNEIYLNNIFDNAGGNVASSGALPDVVSFNSPSSLTLVYNSQSWTGNPGNYWGDDYDGADNGKGIGSTQKTILDKYADLSPLMYSFAAYSAESGNENPEQPEEPEIPGPQPGKTGNPISMTTNILPSLSVSFSIDSLDFGDLAAGQTSAPKDLEITNSGGCDVKVTAEVTESSDDLYKRGIWIDNEFWPDFEKVVENGETEISEVVLKVPADYSGTGNVDGTLIFWVEAC</sequence>
<organism evidence="3 4">
    <name type="scientific">Methanimicrococcus stummii</name>
    <dbReference type="NCBI Taxonomy" id="3028294"/>
    <lineage>
        <taxon>Archaea</taxon>
        <taxon>Methanobacteriati</taxon>
        <taxon>Methanobacteriota</taxon>
        <taxon>Stenosarchaea group</taxon>
        <taxon>Methanomicrobia</taxon>
        <taxon>Methanosarcinales</taxon>
        <taxon>Methanosarcinaceae</taxon>
        <taxon>Methanimicrococcus</taxon>
    </lineage>
</organism>
<dbReference type="Proteomes" id="UP001302662">
    <property type="component" value="Chromosome"/>
</dbReference>
<dbReference type="RefSeq" id="WP_316559597.1">
    <property type="nucleotide sequence ID" value="NZ_CP131062.1"/>
</dbReference>
<evidence type="ECO:0000256" key="1">
    <source>
        <dbReference type="SAM" id="MobiDB-lite"/>
    </source>
</evidence>
<dbReference type="GeneID" id="85196670"/>
<dbReference type="Pfam" id="PF05048">
    <property type="entry name" value="NosD"/>
    <property type="match status" value="1"/>
</dbReference>
<dbReference type="EMBL" id="CP131062">
    <property type="protein sequence ID" value="WNY28037.1"/>
    <property type="molecule type" value="Genomic_DNA"/>
</dbReference>
<dbReference type="InterPro" id="IPR022441">
    <property type="entry name" value="Para_beta_helix_rpt-2"/>
</dbReference>
<keyword evidence="4" id="KW-1185">Reference proteome</keyword>
<dbReference type="Gene3D" id="2.160.20.10">
    <property type="entry name" value="Single-stranded right-handed beta-helix, Pectin lyase-like"/>
    <property type="match status" value="1"/>
</dbReference>
<dbReference type="NCBIfam" id="TIGR03804">
    <property type="entry name" value="para_beta_helix"/>
    <property type="match status" value="1"/>
</dbReference>
<dbReference type="InterPro" id="IPR012334">
    <property type="entry name" value="Pectin_lyas_fold"/>
</dbReference>
<reference evidence="3 4" key="1">
    <citation type="submission" date="2023-07" db="EMBL/GenBank/DDBJ databases">
        <title>Closed genome sequence of Methanimicrococcus sp. Es2.</title>
        <authorList>
            <person name="Protasov E."/>
            <person name="Platt K."/>
            <person name="Reeh H."/>
            <person name="Poehlein A."/>
            <person name="Daniel R."/>
            <person name="Brune A."/>
        </authorList>
    </citation>
    <scope>NUCLEOTIDE SEQUENCE [LARGE SCALE GENOMIC DNA]</scope>
    <source>
        <strain evidence="3 4">Es2</strain>
    </source>
</reference>
<gene>
    <name evidence="3" type="ORF">MmiEs2_02170</name>
</gene>
<dbReference type="InterPro" id="IPR006626">
    <property type="entry name" value="PbH1"/>
</dbReference>
<dbReference type="KEGG" id="mees:MmiEs2_02170"/>